<dbReference type="PANTHER" id="PTHR42711">
    <property type="entry name" value="ABC TRANSPORTER ATP-BINDING PROTEIN"/>
    <property type="match status" value="1"/>
</dbReference>
<evidence type="ECO:0000256" key="1">
    <source>
        <dbReference type="ARBA" id="ARBA00022448"/>
    </source>
</evidence>
<gene>
    <name evidence="5" type="ORF">BN1012_Phect1199</name>
</gene>
<dbReference type="InterPro" id="IPR027417">
    <property type="entry name" value="P-loop_NTPase"/>
</dbReference>
<dbReference type="Pfam" id="PF00005">
    <property type="entry name" value="ABC_tran"/>
    <property type="match status" value="1"/>
</dbReference>
<accession>X5M831</accession>
<name>X5M831_9HYPH</name>
<sequence length="314" mass="33274">MTAPTPVLEIDAVSYRYGDRVALNNVSLKVMRGDVFALLGPNGAGKSTLIRTLCGRLRPTTGTVLVYGGNPARSRAARGCIGLVPQDIALYPYMTVAENLSVFGRLAGIRGARLVTMVDQAVTATGLEDRVDQRVETLSGGYKRRANIASALLHAPKLLVLDEPTVGVDLDARNSINAVLRSLSESGMSVLITTHDLDQAASVASSVGIIVQGQVIETGAPDDLVAQRFGDDQELVLLLAEPAHPGVAALLTDRGFKSLEEGRHWRGRLPSEGPGVDTLTSELVSAGARLRETRVRQPGLDSLYADLTGESEVA</sequence>
<dbReference type="InterPro" id="IPR050763">
    <property type="entry name" value="ABC_transporter_ATP-binding"/>
</dbReference>
<keyword evidence="6" id="KW-1185">Reference proteome</keyword>
<dbReference type="RefSeq" id="WP_052535377.1">
    <property type="nucleotide sequence ID" value="NZ_HG966617.1"/>
</dbReference>
<evidence type="ECO:0000256" key="3">
    <source>
        <dbReference type="ARBA" id="ARBA00022840"/>
    </source>
</evidence>
<dbReference type="InterPro" id="IPR003593">
    <property type="entry name" value="AAA+_ATPase"/>
</dbReference>
<dbReference type="SUPFAM" id="SSF52540">
    <property type="entry name" value="P-loop containing nucleoside triphosphate hydrolases"/>
    <property type="match status" value="1"/>
</dbReference>
<organism evidence="5 6">
    <name type="scientific">Candidatus Phaeomarinibacter ectocarpi</name>
    <dbReference type="NCBI Taxonomy" id="1458461"/>
    <lineage>
        <taxon>Bacteria</taxon>
        <taxon>Pseudomonadati</taxon>
        <taxon>Pseudomonadota</taxon>
        <taxon>Alphaproteobacteria</taxon>
        <taxon>Hyphomicrobiales</taxon>
        <taxon>Parvibaculaceae</taxon>
        <taxon>Candidatus Phaeomarinibacter</taxon>
    </lineage>
</organism>
<dbReference type="InterPro" id="IPR003439">
    <property type="entry name" value="ABC_transporter-like_ATP-bd"/>
</dbReference>
<dbReference type="KEGG" id="pect:BN1012_Phect1199"/>
<dbReference type="EMBL" id="HG966617">
    <property type="protein sequence ID" value="CDO59413.1"/>
    <property type="molecule type" value="Genomic_DNA"/>
</dbReference>
<feature type="domain" description="ABC transporter" evidence="4">
    <location>
        <begin position="8"/>
        <end position="237"/>
    </location>
</feature>
<protein>
    <submittedName>
        <fullName evidence="5">ABC transporter, ATP-binding protein</fullName>
    </submittedName>
</protein>
<dbReference type="OrthoDB" id="9778547at2"/>
<keyword evidence="2" id="KW-0547">Nucleotide-binding</keyword>
<evidence type="ECO:0000313" key="6">
    <source>
        <dbReference type="Proteomes" id="UP000032160"/>
    </source>
</evidence>
<dbReference type="Proteomes" id="UP000032160">
    <property type="component" value="Chromosome I"/>
</dbReference>
<dbReference type="GO" id="GO:0005524">
    <property type="term" value="F:ATP binding"/>
    <property type="evidence" value="ECO:0007669"/>
    <property type="project" value="UniProtKB-KW"/>
</dbReference>
<dbReference type="CDD" id="cd03230">
    <property type="entry name" value="ABC_DR_subfamily_A"/>
    <property type="match status" value="1"/>
</dbReference>
<evidence type="ECO:0000256" key="2">
    <source>
        <dbReference type="ARBA" id="ARBA00022741"/>
    </source>
</evidence>
<dbReference type="HOGENOM" id="CLU_000604_1_2_5"/>
<dbReference type="PANTHER" id="PTHR42711:SF10">
    <property type="entry name" value="ABC TRANSPORTER ATP-BINDING PROTEIN"/>
    <property type="match status" value="1"/>
</dbReference>
<proteinExistence type="predicted"/>
<dbReference type="STRING" id="1458461.BN1012_Phect1199"/>
<keyword evidence="3 5" id="KW-0067">ATP-binding</keyword>
<dbReference type="AlphaFoldDB" id="X5M831"/>
<evidence type="ECO:0000259" key="4">
    <source>
        <dbReference type="PROSITE" id="PS50893"/>
    </source>
</evidence>
<dbReference type="Gene3D" id="3.40.50.300">
    <property type="entry name" value="P-loop containing nucleotide triphosphate hydrolases"/>
    <property type="match status" value="1"/>
</dbReference>
<dbReference type="PROSITE" id="PS50893">
    <property type="entry name" value="ABC_TRANSPORTER_2"/>
    <property type="match status" value="1"/>
</dbReference>
<keyword evidence="1" id="KW-0813">Transport</keyword>
<reference evidence="5 6" key="1">
    <citation type="journal article" date="2014" name="Front. Genet.">
        <title>Genome and metabolic network of "Candidatus Phaeomarinobacter ectocarpi" Ec32, a new candidate genus of Alphaproteobacteria frequently associated with brown algae.</title>
        <authorList>
            <person name="Dittami S.M."/>
            <person name="Barbeyron T."/>
            <person name="Boyen C."/>
            <person name="Cambefort J."/>
            <person name="Collet G."/>
            <person name="Delage L."/>
            <person name="Gobet A."/>
            <person name="Groisillier A."/>
            <person name="Leblanc C."/>
            <person name="Michel G."/>
            <person name="Scornet D."/>
            <person name="Siegel A."/>
            <person name="Tapia J.E."/>
            <person name="Tonon T."/>
        </authorList>
    </citation>
    <scope>NUCLEOTIDE SEQUENCE [LARGE SCALE GENOMIC DNA]</scope>
    <source>
        <strain evidence="5 6">Ec32</strain>
    </source>
</reference>
<dbReference type="GO" id="GO:0016887">
    <property type="term" value="F:ATP hydrolysis activity"/>
    <property type="evidence" value="ECO:0007669"/>
    <property type="project" value="InterPro"/>
</dbReference>
<evidence type="ECO:0000313" key="5">
    <source>
        <dbReference type="EMBL" id="CDO59413.1"/>
    </source>
</evidence>
<dbReference type="PATRIC" id="fig|1458461.3.peg.1198"/>
<dbReference type="SMART" id="SM00382">
    <property type="entry name" value="AAA"/>
    <property type="match status" value="1"/>
</dbReference>